<evidence type="ECO:0000259" key="10">
    <source>
        <dbReference type="Pfam" id="PF20258"/>
    </source>
</evidence>
<organism evidence="12 13">
    <name type="scientific">Candidatus Amphirhobacter heronislandensis</name>
    <dbReference type="NCBI Taxonomy" id="1732024"/>
    <lineage>
        <taxon>Bacteria</taxon>
        <taxon>Pseudomonadati</taxon>
        <taxon>Pseudomonadota</taxon>
        <taxon>Gammaproteobacteria</taxon>
        <taxon>Candidatus Tethybacterales</taxon>
        <taxon>Candidatus Tethybacteraceae</taxon>
        <taxon>Candidatus Amphirhobacter</taxon>
    </lineage>
</organism>
<evidence type="ECO:0000256" key="5">
    <source>
        <dbReference type="ARBA" id="ARBA00022840"/>
    </source>
</evidence>
<keyword evidence="7" id="KW-1015">Disulfide bond</keyword>
<evidence type="ECO:0000256" key="7">
    <source>
        <dbReference type="ARBA" id="ARBA00023157"/>
    </source>
</evidence>
<dbReference type="GO" id="GO:0103016">
    <property type="term" value="F:tRNA-uridine 2-sulfurtransferase activity"/>
    <property type="evidence" value="ECO:0007669"/>
    <property type="project" value="UniProtKB-EC"/>
</dbReference>
<feature type="region of interest" description="Interaction with target base in tRNA" evidence="9">
    <location>
        <begin position="96"/>
        <end position="98"/>
    </location>
</feature>
<feature type="site" description="Interaction with tRNA" evidence="9">
    <location>
        <position position="336"/>
    </location>
</feature>
<dbReference type="InterPro" id="IPR004506">
    <property type="entry name" value="MnmA-like"/>
</dbReference>
<evidence type="ECO:0000259" key="11">
    <source>
        <dbReference type="Pfam" id="PF20259"/>
    </source>
</evidence>
<evidence type="ECO:0000256" key="2">
    <source>
        <dbReference type="ARBA" id="ARBA00022679"/>
    </source>
</evidence>
<comment type="caution">
    <text evidence="12">The sequence shown here is derived from an EMBL/GenBank/DDBJ whole genome shotgun (WGS) entry which is preliminary data.</text>
</comment>
<protein>
    <recommendedName>
        <fullName evidence="9">tRNA-specific 2-thiouridylase MnmA</fullName>
        <ecNumber evidence="9">2.8.1.13</ecNumber>
    </recommendedName>
</protein>
<dbReference type="GO" id="GO:0005524">
    <property type="term" value="F:ATP binding"/>
    <property type="evidence" value="ECO:0007669"/>
    <property type="project" value="UniProtKB-KW"/>
</dbReference>
<dbReference type="Pfam" id="PF20258">
    <property type="entry name" value="tRNA_Me_trans_C"/>
    <property type="match status" value="1"/>
</dbReference>
<dbReference type="InterPro" id="IPR046884">
    <property type="entry name" value="MnmA-like_central"/>
</dbReference>
<feature type="active site" description="Cysteine persulfide intermediate" evidence="9">
    <location>
        <position position="196"/>
    </location>
</feature>
<evidence type="ECO:0000256" key="9">
    <source>
        <dbReference type="HAMAP-Rule" id="MF_00144"/>
    </source>
</evidence>
<dbReference type="Proteomes" id="UP000604381">
    <property type="component" value="Unassembled WGS sequence"/>
</dbReference>
<feature type="site" description="Interaction with tRNA" evidence="9">
    <location>
        <position position="127"/>
    </location>
</feature>
<dbReference type="NCBIfam" id="NF001138">
    <property type="entry name" value="PRK00143.1"/>
    <property type="match status" value="1"/>
</dbReference>
<feature type="region of interest" description="Interaction with tRNA" evidence="9">
    <location>
        <begin position="146"/>
        <end position="148"/>
    </location>
</feature>
<dbReference type="InterPro" id="IPR046885">
    <property type="entry name" value="MnmA-like_C"/>
</dbReference>
<dbReference type="Gene3D" id="3.40.50.620">
    <property type="entry name" value="HUPs"/>
    <property type="match status" value="1"/>
</dbReference>
<feature type="binding site" evidence="9">
    <location>
        <position position="38"/>
    </location>
    <ligand>
        <name>ATP</name>
        <dbReference type="ChEBI" id="CHEBI:30616"/>
    </ligand>
</feature>
<keyword evidence="3 9" id="KW-0819">tRNA processing</keyword>
<dbReference type="InterPro" id="IPR023382">
    <property type="entry name" value="MnmA-like_central_sf"/>
</dbReference>
<comment type="caution">
    <text evidence="9">Lacks conserved residue(s) required for the propagation of feature annotation.</text>
</comment>
<dbReference type="GO" id="GO:0005737">
    <property type="term" value="C:cytoplasm"/>
    <property type="evidence" value="ECO:0007669"/>
    <property type="project" value="UniProtKB-SubCell"/>
</dbReference>
<dbReference type="SUPFAM" id="SSF52402">
    <property type="entry name" value="Adenine nucleotide alpha hydrolases-like"/>
    <property type="match status" value="1"/>
</dbReference>
<dbReference type="Pfam" id="PF20259">
    <property type="entry name" value="tRNA_Me_trans_M"/>
    <property type="match status" value="1"/>
</dbReference>
<accession>A0A930UJ12</accession>
<comment type="similarity">
    <text evidence="9">Belongs to the MnmA/TRMU family.</text>
</comment>
<dbReference type="GO" id="GO:0002143">
    <property type="term" value="P:tRNA wobble position uridine thiolation"/>
    <property type="evidence" value="ECO:0007669"/>
    <property type="project" value="TreeGrafter"/>
</dbReference>
<comment type="subcellular location">
    <subcellularLocation>
        <location evidence="9">Cytoplasm</location>
    </subcellularLocation>
</comment>
<keyword evidence="1 9" id="KW-0820">tRNA-binding</keyword>
<keyword evidence="6 9" id="KW-0694">RNA-binding</keyword>
<feature type="active site" description="Nucleophile" evidence="9">
    <location>
        <position position="101"/>
    </location>
</feature>
<sequence length="356" mass="37632">MSAATPGPVAVGMSGGVDSSVAALLLKRAGHEVTGVFIRSWEDADGSCPANEDAAAAAAAADRIGVPLEAVDFTADYRERVFESFLAELRRGLTPNPDVWCNAAIKFDAFADHALGPLGAERFATGHYARAEPEGRGLLKAEDEDKDQSYFLFRMPPARLAQVLFPLGGLPKAEVRRLAKEAGLPNAERPESMGICFIGKRRLRDFLADYVELRPGAVLDADGHTIGEHAGALLYTVGQRHGLGLGGPGEPWYVAAKDVAANTVTAVRGRGHPALLTGKARLVDCHWLAEPPRPEWVYTCRHRHRMEPAPCTVAAGPDGTATVEFAAPQWAVAPGQAAVVYDGVRCLGGGAIAAAA</sequence>
<dbReference type="AlphaFoldDB" id="A0A930UJ12"/>
<dbReference type="InterPro" id="IPR014729">
    <property type="entry name" value="Rossmann-like_a/b/a_fold"/>
</dbReference>
<comment type="function">
    <text evidence="9">Catalyzes the 2-thiolation of uridine at the wobble position (U34) of tRNA, leading to the formation of s(2)U34.</text>
</comment>
<keyword evidence="2 9" id="KW-0808">Transferase</keyword>
<evidence type="ECO:0000256" key="4">
    <source>
        <dbReference type="ARBA" id="ARBA00022741"/>
    </source>
</evidence>
<keyword evidence="5 9" id="KW-0067">ATP-binding</keyword>
<evidence type="ECO:0000256" key="3">
    <source>
        <dbReference type="ARBA" id="ARBA00022694"/>
    </source>
</evidence>
<feature type="domain" description="tRNA-specific 2-thiouridylase MnmA-like C-terminal" evidence="10">
    <location>
        <begin position="281"/>
        <end position="352"/>
    </location>
</feature>
<evidence type="ECO:0000313" key="13">
    <source>
        <dbReference type="Proteomes" id="UP000604381"/>
    </source>
</evidence>
<dbReference type="FunFam" id="2.30.30.280:FF:000001">
    <property type="entry name" value="tRNA-specific 2-thiouridylase MnmA"/>
    <property type="match status" value="1"/>
</dbReference>
<feature type="binding site" evidence="9">
    <location>
        <begin position="12"/>
        <end position="19"/>
    </location>
    <ligand>
        <name>ATP</name>
        <dbReference type="ChEBI" id="CHEBI:30616"/>
    </ligand>
</feature>
<dbReference type="Gene3D" id="2.30.30.280">
    <property type="entry name" value="Adenine nucleotide alpha hydrolases-like domains"/>
    <property type="match status" value="1"/>
</dbReference>
<proteinExistence type="inferred from homology"/>
<keyword evidence="9" id="KW-0963">Cytoplasm</keyword>
<gene>
    <name evidence="9 12" type="primary">mnmA</name>
    <name evidence="12" type="ORF">ISN26_07895</name>
</gene>
<keyword evidence="13" id="KW-1185">Reference proteome</keyword>
<comment type="catalytic activity">
    <reaction evidence="8 9">
        <text>S-sulfanyl-L-cysteinyl-[protein] + uridine(34) in tRNA + AH2 + ATP = 2-thiouridine(34) in tRNA + L-cysteinyl-[protein] + A + AMP + diphosphate + H(+)</text>
        <dbReference type="Rhea" id="RHEA:47032"/>
        <dbReference type="Rhea" id="RHEA-COMP:10131"/>
        <dbReference type="Rhea" id="RHEA-COMP:11726"/>
        <dbReference type="Rhea" id="RHEA-COMP:11727"/>
        <dbReference type="Rhea" id="RHEA-COMP:11728"/>
        <dbReference type="ChEBI" id="CHEBI:13193"/>
        <dbReference type="ChEBI" id="CHEBI:15378"/>
        <dbReference type="ChEBI" id="CHEBI:17499"/>
        <dbReference type="ChEBI" id="CHEBI:29950"/>
        <dbReference type="ChEBI" id="CHEBI:30616"/>
        <dbReference type="ChEBI" id="CHEBI:33019"/>
        <dbReference type="ChEBI" id="CHEBI:61963"/>
        <dbReference type="ChEBI" id="CHEBI:65315"/>
        <dbReference type="ChEBI" id="CHEBI:87170"/>
        <dbReference type="ChEBI" id="CHEBI:456215"/>
        <dbReference type="EC" id="2.8.1.13"/>
    </reaction>
</comment>
<evidence type="ECO:0000256" key="1">
    <source>
        <dbReference type="ARBA" id="ARBA00022555"/>
    </source>
</evidence>
<dbReference type="CDD" id="cd01998">
    <property type="entry name" value="MnmA_TRMU-like"/>
    <property type="match status" value="1"/>
</dbReference>
<dbReference type="PANTHER" id="PTHR11933:SF5">
    <property type="entry name" value="MITOCHONDRIAL TRNA-SPECIFIC 2-THIOURIDYLASE 1"/>
    <property type="match status" value="1"/>
</dbReference>
<dbReference type="GO" id="GO:0000049">
    <property type="term" value="F:tRNA binding"/>
    <property type="evidence" value="ECO:0007669"/>
    <property type="project" value="UniProtKB-KW"/>
</dbReference>
<dbReference type="PANTHER" id="PTHR11933">
    <property type="entry name" value="TRNA 5-METHYLAMINOMETHYL-2-THIOURIDYLATE -METHYLTRANSFERASE"/>
    <property type="match status" value="1"/>
</dbReference>
<feature type="domain" description="tRNA-specific 2-thiouridylase MnmA-like central" evidence="11">
    <location>
        <begin position="204"/>
        <end position="265"/>
    </location>
</feature>
<keyword evidence="4 9" id="KW-0547">Nucleotide-binding</keyword>
<evidence type="ECO:0000313" key="12">
    <source>
        <dbReference type="EMBL" id="MBF2735966.1"/>
    </source>
</evidence>
<dbReference type="Pfam" id="PF03054">
    <property type="entry name" value="tRNA_Me_trans"/>
    <property type="match status" value="1"/>
</dbReference>
<dbReference type="EC" id="2.8.1.13" evidence="9"/>
<feature type="binding site" evidence="9">
    <location>
        <position position="126"/>
    </location>
    <ligand>
        <name>ATP</name>
        <dbReference type="ChEBI" id="CHEBI:30616"/>
    </ligand>
</feature>
<reference evidence="12" key="1">
    <citation type="submission" date="2020-10" db="EMBL/GenBank/DDBJ databases">
        <title>An improved Amphimedon queenslandica hologenome assembly reveals how three proteobacterial symbionts can extend the metabolic phenotypic of their marine sponge host.</title>
        <authorList>
            <person name="Degnan B."/>
            <person name="Degnan S."/>
            <person name="Xiang X."/>
        </authorList>
    </citation>
    <scope>NUCLEOTIDE SEQUENCE</scope>
    <source>
        <strain evidence="12">AqS2</strain>
    </source>
</reference>
<evidence type="ECO:0000256" key="6">
    <source>
        <dbReference type="ARBA" id="ARBA00022884"/>
    </source>
</evidence>
<dbReference type="EMBL" id="JADHEI010000058">
    <property type="protein sequence ID" value="MBF2735966.1"/>
    <property type="molecule type" value="Genomic_DNA"/>
</dbReference>
<name>A0A930UJ12_9GAMM</name>
<dbReference type="Gene3D" id="2.40.30.10">
    <property type="entry name" value="Translation factors"/>
    <property type="match status" value="1"/>
</dbReference>
<dbReference type="HAMAP" id="MF_00144">
    <property type="entry name" value="tRNA_thiouridyl_MnmA"/>
    <property type="match status" value="1"/>
</dbReference>
<evidence type="ECO:0000256" key="8">
    <source>
        <dbReference type="ARBA" id="ARBA00051542"/>
    </source>
</evidence>
<dbReference type="NCBIfam" id="TIGR00420">
    <property type="entry name" value="trmU"/>
    <property type="match status" value="1"/>
</dbReference>